<dbReference type="GO" id="GO:0006094">
    <property type="term" value="P:gluconeogenesis"/>
    <property type="evidence" value="ECO:0007669"/>
    <property type="project" value="UniProtKB-UniPathway"/>
</dbReference>
<evidence type="ECO:0000256" key="14">
    <source>
        <dbReference type="ARBA" id="ARBA00047700"/>
    </source>
</evidence>
<evidence type="ECO:0000259" key="16">
    <source>
        <dbReference type="Pfam" id="PF00391"/>
    </source>
</evidence>
<dbReference type="PANTHER" id="PTHR43030:SF1">
    <property type="entry name" value="PHOSPHOENOLPYRUVATE SYNTHASE"/>
    <property type="match status" value="1"/>
</dbReference>
<dbReference type="FunFam" id="3.30.470.20:FF:000017">
    <property type="entry name" value="Phosphoenolpyruvate synthase"/>
    <property type="match status" value="1"/>
</dbReference>
<dbReference type="FunFam" id="3.50.30.10:FF:000002">
    <property type="entry name" value="Phosphoenolpyruvate synthase"/>
    <property type="match status" value="1"/>
</dbReference>
<dbReference type="NCBIfam" id="TIGR01418">
    <property type="entry name" value="PEP_synth"/>
    <property type="match status" value="1"/>
</dbReference>
<dbReference type="EC" id="2.7.9.2" evidence="5 15"/>
<dbReference type="SUPFAM" id="SSF56059">
    <property type="entry name" value="Glutathione synthetase ATP-binding domain-like"/>
    <property type="match status" value="1"/>
</dbReference>
<protein>
    <recommendedName>
        <fullName evidence="6 15">Phosphoenolpyruvate synthase</fullName>
        <shortName evidence="15">PEP synthase</shortName>
        <ecNumber evidence="5 15">2.7.9.2</ecNumber>
    </recommendedName>
    <alternativeName>
        <fullName evidence="13 15">Pyruvate, water dikinase</fullName>
    </alternativeName>
</protein>
<dbReference type="EMBL" id="JACHHQ010000013">
    <property type="protein sequence ID" value="MBB5202341.1"/>
    <property type="molecule type" value="Genomic_DNA"/>
</dbReference>
<gene>
    <name evidence="19" type="ORF">HNR39_004205</name>
</gene>
<keyword evidence="20" id="KW-1185">Reference proteome</keyword>
<dbReference type="InterPro" id="IPR000121">
    <property type="entry name" value="PEP_util_C"/>
</dbReference>
<organism evidence="19 20">
    <name type="scientific">Glaciimonas immobilis</name>
    <dbReference type="NCBI Taxonomy" id="728004"/>
    <lineage>
        <taxon>Bacteria</taxon>
        <taxon>Pseudomonadati</taxon>
        <taxon>Pseudomonadota</taxon>
        <taxon>Betaproteobacteria</taxon>
        <taxon>Burkholderiales</taxon>
        <taxon>Oxalobacteraceae</taxon>
        <taxon>Glaciimonas</taxon>
    </lineage>
</organism>
<keyword evidence="7 15" id="KW-0808">Transferase</keyword>
<evidence type="ECO:0000256" key="6">
    <source>
        <dbReference type="ARBA" id="ARBA00021623"/>
    </source>
</evidence>
<dbReference type="Gene3D" id="3.50.30.10">
    <property type="entry name" value="Phosphohistidine domain"/>
    <property type="match status" value="1"/>
</dbReference>
<comment type="cofactor">
    <cofactor evidence="1 15">
        <name>Mg(2+)</name>
        <dbReference type="ChEBI" id="CHEBI:18420"/>
    </cofactor>
</comment>
<dbReference type="InterPro" id="IPR036637">
    <property type="entry name" value="Phosphohistidine_dom_sf"/>
</dbReference>
<dbReference type="InterPro" id="IPR015813">
    <property type="entry name" value="Pyrv/PenolPyrv_kinase-like_dom"/>
</dbReference>
<feature type="domain" description="PEP-utilising enzyme mobile" evidence="16">
    <location>
        <begin position="402"/>
        <end position="472"/>
    </location>
</feature>
<dbReference type="InterPro" id="IPR006319">
    <property type="entry name" value="PEP_synth"/>
</dbReference>
<accession>A0A840S0U8</accession>
<dbReference type="Gene3D" id="3.20.20.60">
    <property type="entry name" value="Phosphoenolpyruvate-binding domains"/>
    <property type="match status" value="1"/>
</dbReference>
<keyword evidence="10 15" id="KW-0418">Kinase</keyword>
<evidence type="ECO:0000313" key="20">
    <source>
        <dbReference type="Proteomes" id="UP000571084"/>
    </source>
</evidence>
<evidence type="ECO:0000256" key="2">
    <source>
        <dbReference type="ARBA" id="ARBA00002988"/>
    </source>
</evidence>
<dbReference type="Gene3D" id="3.30.470.20">
    <property type="entry name" value="ATP-grasp fold, B domain"/>
    <property type="match status" value="1"/>
</dbReference>
<dbReference type="Pfam" id="PF00391">
    <property type="entry name" value="PEP-utilizers"/>
    <property type="match status" value="1"/>
</dbReference>
<evidence type="ECO:0000256" key="4">
    <source>
        <dbReference type="ARBA" id="ARBA00007837"/>
    </source>
</evidence>
<comment type="similarity">
    <text evidence="4 15">Belongs to the PEP-utilizing enzyme family.</text>
</comment>
<dbReference type="Pfam" id="PF01326">
    <property type="entry name" value="PPDK_N"/>
    <property type="match status" value="1"/>
</dbReference>
<dbReference type="FunFam" id="3.20.20.60:FF:000010">
    <property type="entry name" value="Phosphoenolpyruvate synthase"/>
    <property type="match status" value="1"/>
</dbReference>
<dbReference type="GO" id="GO:0046872">
    <property type="term" value="F:metal ion binding"/>
    <property type="evidence" value="ECO:0007669"/>
    <property type="project" value="UniProtKB-KW"/>
</dbReference>
<feature type="domain" description="PEP-utilising enzyme C-terminal" evidence="18">
    <location>
        <begin position="499"/>
        <end position="806"/>
    </location>
</feature>
<evidence type="ECO:0000256" key="7">
    <source>
        <dbReference type="ARBA" id="ARBA00022679"/>
    </source>
</evidence>
<dbReference type="Proteomes" id="UP000571084">
    <property type="component" value="Unassembled WGS sequence"/>
</dbReference>
<sequence length="808" mass="87992">MSSAIQMGATQGVDYVVPFENLRMTDVDSVGGKNSSLGEMISQLASAGVRVPGGFATTAQAFRDFLSYSANGGLSLAQRIADRLETLDVEDVRALGLAGAEIREWIVATPFQPRLEQDIQASYKRLVADSSSEMSFAVRSSATAEDLPDASFAGQQETFLNVVGIENILEAMKHVFASLYNDRAISYRVHKGFTHAEVALSAGVQRMVRSDLGAAGVMFTLDTESGFKDVVFITSSYGLGETVVQGAVNPDEFYVHKPMLEQGKLPIIRRNIGSKLIKMEFTGEAKAGRSVRTVDVPIEMRNRYSLNDAEIVELARYATIIEKHYERPMDIEWGKDGRDGKIYILQARPETVKSQEKPTDAQQRFRLKGSSNVLTTGRAIGQKIGAGPVRVIHDAADMERVQPGDVLVADMTDPNWEPVMKRAAAIVTNRGGRTCHAAIIARELGVPAVVGCGDATDVLIDGTFVTVSCAEGDEGKIYDGLLETEVTEVARGELPKLPLKIMMNVGNPQLAFDFQSIPNGGVGLARLEFIINNNIGVHPRAILEYPNIDADLKKAVESVARGHASPKAFYVDKLAEGIATIAAAFWPKTVIVRLSDFKSNEYKKLIGGSRYEPDEENPMLGFRGAARYLSKDFAEAFEMECQAMKRVREDMGLTNVEIMVPFVRTVGQAEKVIGLLGKNGLVRGENGLRVIMMCEVPSNAILAEEFLEHFDGFSIGSNDLTQLTLGLDRDSGMELLAADFDERDPAIKALLSKVISTCLAKGKYVGICGQGPSDHPDFAEWLMKQGIESISLNPDTVIDTWKTLAAAQ</sequence>
<dbReference type="InterPro" id="IPR008279">
    <property type="entry name" value="PEP-util_enz_mobile_dom"/>
</dbReference>
<dbReference type="InterPro" id="IPR040442">
    <property type="entry name" value="Pyrv_kinase-like_dom_sf"/>
</dbReference>
<dbReference type="PROSITE" id="PS00742">
    <property type="entry name" value="PEP_ENZYMES_2"/>
    <property type="match status" value="1"/>
</dbReference>
<keyword evidence="8 15" id="KW-0479">Metal-binding</keyword>
<dbReference type="GO" id="GO:0005524">
    <property type="term" value="F:ATP binding"/>
    <property type="evidence" value="ECO:0007669"/>
    <property type="project" value="UniProtKB-KW"/>
</dbReference>
<proteinExistence type="inferred from homology"/>
<dbReference type="InterPro" id="IPR023151">
    <property type="entry name" value="PEP_util_CS"/>
</dbReference>
<dbReference type="SUPFAM" id="SSF52009">
    <property type="entry name" value="Phosphohistidine domain"/>
    <property type="match status" value="1"/>
</dbReference>
<dbReference type="InterPro" id="IPR018274">
    <property type="entry name" value="PEP_util_AS"/>
</dbReference>
<keyword evidence="19" id="KW-0670">Pyruvate</keyword>
<evidence type="ECO:0000256" key="8">
    <source>
        <dbReference type="ARBA" id="ARBA00022723"/>
    </source>
</evidence>
<dbReference type="Gene3D" id="3.30.1490.20">
    <property type="entry name" value="ATP-grasp fold, A domain"/>
    <property type="match status" value="1"/>
</dbReference>
<evidence type="ECO:0000256" key="13">
    <source>
        <dbReference type="ARBA" id="ARBA00033470"/>
    </source>
</evidence>
<evidence type="ECO:0000256" key="11">
    <source>
        <dbReference type="ARBA" id="ARBA00022840"/>
    </source>
</evidence>
<dbReference type="PROSITE" id="PS00370">
    <property type="entry name" value="PEP_ENZYMES_PHOS_SITE"/>
    <property type="match status" value="1"/>
</dbReference>
<name>A0A840S0U8_9BURK</name>
<dbReference type="InterPro" id="IPR013815">
    <property type="entry name" value="ATP_grasp_subdomain_1"/>
</dbReference>
<dbReference type="GO" id="GO:0008986">
    <property type="term" value="F:pyruvate, water dikinase activity"/>
    <property type="evidence" value="ECO:0007669"/>
    <property type="project" value="UniProtKB-EC"/>
</dbReference>
<dbReference type="PANTHER" id="PTHR43030">
    <property type="entry name" value="PHOSPHOENOLPYRUVATE SYNTHASE"/>
    <property type="match status" value="1"/>
</dbReference>
<evidence type="ECO:0000256" key="3">
    <source>
        <dbReference type="ARBA" id="ARBA00004742"/>
    </source>
</evidence>
<feature type="domain" description="Pyruvate phosphate dikinase AMP/ATP-binding" evidence="17">
    <location>
        <begin position="28"/>
        <end position="366"/>
    </location>
</feature>
<keyword evidence="11 15" id="KW-0067">ATP-binding</keyword>
<dbReference type="FunFam" id="3.30.1490.20:FF:000010">
    <property type="entry name" value="Phosphoenolpyruvate synthase"/>
    <property type="match status" value="1"/>
</dbReference>
<dbReference type="AlphaFoldDB" id="A0A840S0U8"/>
<dbReference type="Pfam" id="PF02896">
    <property type="entry name" value="PEP-utilizers_C"/>
    <property type="match status" value="1"/>
</dbReference>
<dbReference type="PIRSF" id="PIRSF000854">
    <property type="entry name" value="PEP_synthase"/>
    <property type="match status" value="1"/>
</dbReference>
<evidence type="ECO:0000256" key="9">
    <source>
        <dbReference type="ARBA" id="ARBA00022741"/>
    </source>
</evidence>
<dbReference type="NCBIfam" id="NF005057">
    <property type="entry name" value="PRK06464.1"/>
    <property type="match status" value="1"/>
</dbReference>
<comment type="pathway">
    <text evidence="3 15">Carbohydrate biosynthesis; gluconeogenesis.</text>
</comment>
<comment type="caution">
    <text evidence="19">The sequence shown here is derived from an EMBL/GenBank/DDBJ whole genome shotgun (WGS) entry which is preliminary data.</text>
</comment>
<evidence type="ECO:0000256" key="1">
    <source>
        <dbReference type="ARBA" id="ARBA00001946"/>
    </source>
</evidence>
<comment type="function">
    <text evidence="2 15">Catalyzes the phosphorylation of pyruvate to phosphoenolpyruvate.</text>
</comment>
<evidence type="ECO:0000259" key="18">
    <source>
        <dbReference type="Pfam" id="PF02896"/>
    </source>
</evidence>
<comment type="catalytic activity">
    <reaction evidence="14 15">
        <text>pyruvate + ATP + H2O = phosphoenolpyruvate + AMP + phosphate + 2 H(+)</text>
        <dbReference type="Rhea" id="RHEA:11364"/>
        <dbReference type="ChEBI" id="CHEBI:15361"/>
        <dbReference type="ChEBI" id="CHEBI:15377"/>
        <dbReference type="ChEBI" id="CHEBI:15378"/>
        <dbReference type="ChEBI" id="CHEBI:30616"/>
        <dbReference type="ChEBI" id="CHEBI:43474"/>
        <dbReference type="ChEBI" id="CHEBI:58702"/>
        <dbReference type="ChEBI" id="CHEBI:456215"/>
        <dbReference type="EC" id="2.7.9.2"/>
    </reaction>
</comment>
<evidence type="ECO:0000259" key="17">
    <source>
        <dbReference type="Pfam" id="PF01326"/>
    </source>
</evidence>
<evidence type="ECO:0000256" key="5">
    <source>
        <dbReference type="ARBA" id="ARBA00011996"/>
    </source>
</evidence>
<evidence type="ECO:0000256" key="15">
    <source>
        <dbReference type="PIRNR" id="PIRNR000854"/>
    </source>
</evidence>
<dbReference type="InterPro" id="IPR002192">
    <property type="entry name" value="PPDK_AMP/ATP-bd"/>
</dbReference>
<dbReference type="SUPFAM" id="SSF51621">
    <property type="entry name" value="Phosphoenolpyruvate/pyruvate domain"/>
    <property type="match status" value="1"/>
</dbReference>
<keyword evidence="9 15" id="KW-0547">Nucleotide-binding</keyword>
<evidence type="ECO:0000256" key="12">
    <source>
        <dbReference type="ARBA" id="ARBA00022842"/>
    </source>
</evidence>
<evidence type="ECO:0000256" key="10">
    <source>
        <dbReference type="ARBA" id="ARBA00022777"/>
    </source>
</evidence>
<reference evidence="19 20" key="1">
    <citation type="submission" date="2020-08" db="EMBL/GenBank/DDBJ databases">
        <title>Genomic Encyclopedia of Type Strains, Phase IV (KMG-IV): sequencing the most valuable type-strain genomes for metagenomic binning, comparative biology and taxonomic classification.</title>
        <authorList>
            <person name="Goeker M."/>
        </authorList>
    </citation>
    <scope>NUCLEOTIDE SEQUENCE [LARGE SCALE GENOMIC DNA]</scope>
    <source>
        <strain evidence="19 20">DSM 23240</strain>
    </source>
</reference>
<dbReference type="UniPathway" id="UPA00138"/>
<evidence type="ECO:0000313" key="19">
    <source>
        <dbReference type="EMBL" id="MBB5202341.1"/>
    </source>
</evidence>
<keyword evidence="12 15" id="KW-0460">Magnesium</keyword>